<dbReference type="KEGG" id="shun:DWB77_02462"/>
<dbReference type="Gene3D" id="2.60.40.10">
    <property type="entry name" value="Immunoglobulins"/>
    <property type="match status" value="1"/>
</dbReference>
<evidence type="ECO:0000259" key="4">
    <source>
        <dbReference type="PROSITE" id="PS50927"/>
    </source>
</evidence>
<feature type="compositionally biased region" description="Polar residues" evidence="2">
    <location>
        <begin position="602"/>
        <end position="623"/>
    </location>
</feature>
<evidence type="ECO:0000313" key="6">
    <source>
        <dbReference type="Proteomes" id="UP000271554"/>
    </source>
</evidence>
<feature type="region of interest" description="Disordered" evidence="2">
    <location>
        <begin position="593"/>
        <end position="632"/>
    </location>
</feature>
<feature type="signal peptide" evidence="3">
    <location>
        <begin position="1"/>
        <end position="31"/>
    </location>
</feature>
<dbReference type="Gene3D" id="2.90.10.10">
    <property type="entry name" value="Bulb-type lectin domain"/>
    <property type="match status" value="2"/>
</dbReference>
<dbReference type="SUPFAM" id="SSF69318">
    <property type="entry name" value="Integrin alpha N-terminal domain"/>
    <property type="match status" value="2"/>
</dbReference>
<evidence type="ECO:0000256" key="2">
    <source>
        <dbReference type="SAM" id="MobiDB-lite"/>
    </source>
</evidence>
<feature type="chain" id="PRO_5038655913" description="Bulb-type lectin domain-containing protein" evidence="3">
    <location>
        <begin position="32"/>
        <end position="1460"/>
    </location>
</feature>
<keyword evidence="6" id="KW-1185">Reference proteome</keyword>
<dbReference type="InterPro" id="IPR036426">
    <property type="entry name" value="Bulb-type_lectin_dom_sf"/>
</dbReference>
<keyword evidence="1 3" id="KW-0732">Signal</keyword>
<reference evidence="5 6" key="1">
    <citation type="submission" date="2018-10" db="EMBL/GenBank/DDBJ databases">
        <title>Relationship between Morphology and Antimicrobial Activity in Streptomyces.</title>
        <authorList>
            <person name="Kang H.J."/>
            <person name="Kim S.B."/>
        </authorList>
    </citation>
    <scope>NUCLEOTIDE SEQUENCE [LARGE SCALE GENOMIC DNA]</scope>
    <source>
        <strain evidence="5 6">BH38</strain>
    </source>
</reference>
<feature type="domain" description="Bulb-type lectin" evidence="4">
    <location>
        <begin position="991"/>
        <end position="1104"/>
    </location>
</feature>
<dbReference type="InterPro" id="IPR028994">
    <property type="entry name" value="Integrin_alpha_N"/>
</dbReference>
<dbReference type="GO" id="GO:0005975">
    <property type="term" value="P:carbohydrate metabolic process"/>
    <property type="evidence" value="ECO:0007669"/>
    <property type="project" value="UniProtKB-ARBA"/>
</dbReference>
<dbReference type="SMART" id="SM00108">
    <property type="entry name" value="B_lectin"/>
    <property type="match status" value="1"/>
</dbReference>
<evidence type="ECO:0000313" key="5">
    <source>
        <dbReference type="EMBL" id="AYG80331.1"/>
    </source>
</evidence>
<protein>
    <recommendedName>
        <fullName evidence="4">Bulb-type lectin domain-containing protein</fullName>
    </recommendedName>
</protein>
<dbReference type="PROSITE" id="PS50927">
    <property type="entry name" value="BULB_LECTIN"/>
    <property type="match status" value="1"/>
</dbReference>
<feature type="region of interest" description="Disordered" evidence="2">
    <location>
        <begin position="259"/>
        <end position="289"/>
    </location>
</feature>
<dbReference type="SUPFAM" id="SSF51110">
    <property type="entry name" value="alpha-D-mannose-specific plant lectins"/>
    <property type="match status" value="1"/>
</dbReference>
<dbReference type="Pfam" id="PF13517">
    <property type="entry name" value="FG-GAP_3"/>
    <property type="match status" value="1"/>
</dbReference>
<dbReference type="InterPro" id="IPR001480">
    <property type="entry name" value="Bulb-type_lectin_dom"/>
</dbReference>
<dbReference type="EMBL" id="CP032698">
    <property type="protein sequence ID" value="AYG80331.1"/>
    <property type="molecule type" value="Genomic_DNA"/>
</dbReference>
<gene>
    <name evidence="5" type="ORF">DWB77_02462</name>
</gene>
<dbReference type="InterPro" id="IPR013783">
    <property type="entry name" value="Ig-like_fold"/>
</dbReference>
<name>A0A387HCG0_9ACTN</name>
<evidence type="ECO:0000256" key="3">
    <source>
        <dbReference type="SAM" id="SignalP"/>
    </source>
</evidence>
<sequence length="1460" mass="155305">MRVVAVALIAGLISSGLVVLPTTAAARPAVAADPDPVADGSKSAEDFALERAKATGQPFELTSARTESSDTWALPDGTWSLKRYGTPVRMLRDGAWVPTDATLAFKADGSVAPRAATVAVTFSGGGTGPLLSGVKDGRTLTLTWPSALPKPTLADNVATYSEVLPGVDLQLKAEVEGFSQLLVVKSAEAAKNPQLASLKYKLDTVGLNVSTDEQTGSITAVNPAGQTVFTSPTPLMWDSTTTSSATVPQGAKFAKSTLSATDTAPDAPATVFDPAPGAKDAQMPTTVSGDSLEIKPDQALLTDAGTKYPVFIDPTWAWGQRQNWTRVYKKYPNTSFWNTKDVVRVGYEAETNGLSRSFFQMDTSNIKGAQVKSSTFRVKNTWSWSCQARPVELWSVGAISSKTTWNNQPARGTRLNTVNESKGWSKDCAAGNLEFDATAKVREAASKSWSSLNLGLYAGDEGDTFGWKKFDAKTATLETVYNNPPKTPSALGTNPKTSCSAGGLIGNTRISLYATIDDPDAGNLTAQFQVFKAGATTPTITQSIPAAKGKVATWSVPDVNLPTGDYTWKVQAKDPDGATSSWSNACKFSVDRTRPSKPPVIASTQFPSGENGWPTNSDGSSATGKARTPGTFSFDANGVTDVSRFTWWTDYEPTPVEATPGAPVTVQPPGYGPHFVYAYSVDKAGNRSDTTTYIYYASRSQDRDGPNDLNGDGNSDIWNIDSNGTLLTYAGQGNTQFSTAANGGGSFDGGQVTARGDWGQDGYNDLVALQYDSTEKRKVLRAYPNNGQGVVRSDPIGLSVACPVKDADLGCDFGPDWTGDDHWFDADQIIAPGDINNDPQHNPDLLVKEGKQLWAYYGSRAADTLDNDNGPVLVGNGDWDKYTVVAPGDLNGDGIVDLWLRDNATGDVFRSDGRKGANGNLDPTTWGDAANRVKIGAGFTAAAFPSIGSVGDITGDGLPDLWARKTDNSMIGWPGKVPAGSSYAFGDSFIIDGITGGSRIPAGTTLSSGKSFASRSAKLTMQDDGNLVISSVANKQLWSTNTAGNPGATAIVQSDGNVVVYKADGITKLWETKTAAPGGYALLQDRGNLVVYNVKSQSLWSSGSAIRHDYNGDGRSDMASWYTYGDGHSAFQTFLTNSDGTFKQPFSSYSSGVGSWNVNSMRFTTGDYNGDGRGDAAMTYDYGNGLMKVYTAFGKPDGGFQFPVLSYTSAKGSWYVGSMTLESGDFNGDGRDDLGIWYSYSDGSDRLFTLTADVRGGFNSPFGGSTMPAGWWDAKHAKAVTGDFNGDGRDDLAAWYVYDDGTAKVWTYFATPTGGLDGGVVSYTNANWADLNRIDLQAGDFNNDGVDDLALWYDYADGHDGVATYFYDGKHGGKITSSATAWLSAAGNFDHNHMRLTTGDFDGDGLDDIGAMYGYSDGTSKMLTWITKPDATLNHPLDGYTFTTPASWSFAANTLLRPYN</sequence>
<organism evidence="5 6">
    <name type="scientific">Streptomyces hundungensis</name>
    <dbReference type="NCBI Taxonomy" id="1077946"/>
    <lineage>
        <taxon>Bacteria</taxon>
        <taxon>Bacillati</taxon>
        <taxon>Actinomycetota</taxon>
        <taxon>Actinomycetes</taxon>
        <taxon>Kitasatosporales</taxon>
        <taxon>Streptomycetaceae</taxon>
        <taxon>Streptomyces</taxon>
    </lineage>
</organism>
<evidence type="ECO:0000256" key="1">
    <source>
        <dbReference type="ARBA" id="ARBA00022729"/>
    </source>
</evidence>
<dbReference type="Gene3D" id="2.40.128.340">
    <property type="match status" value="3"/>
</dbReference>
<feature type="compositionally biased region" description="Low complexity" evidence="2">
    <location>
        <begin position="260"/>
        <end position="276"/>
    </location>
</feature>
<dbReference type="Proteomes" id="UP000271554">
    <property type="component" value="Chromosome"/>
</dbReference>
<dbReference type="InterPro" id="IPR013517">
    <property type="entry name" value="FG-GAP"/>
</dbReference>
<accession>A0A387HCG0</accession>
<proteinExistence type="predicted"/>